<feature type="transmembrane region" description="Helical" evidence="7">
    <location>
        <begin position="55"/>
        <end position="75"/>
    </location>
</feature>
<keyword evidence="3" id="KW-0808">Transferase</keyword>
<keyword evidence="10" id="KW-1185">Reference proteome</keyword>
<dbReference type="InterPro" id="IPR032805">
    <property type="entry name" value="Wax_synthase_dom"/>
</dbReference>
<dbReference type="PANTHER" id="PTHR31595:SF57">
    <property type="entry name" value="OS04G0481900 PROTEIN"/>
    <property type="match status" value="1"/>
</dbReference>
<evidence type="ECO:0000256" key="2">
    <source>
        <dbReference type="ARBA" id="ARBA00005179"/>
    </source>
</evidence>
<evidence type="ECO:0000256" key="1">
    <source>
        <dbReference type="ARBA" id="ARBA00004141"/>
    </source>
</evidence>
<feature type="domain" description="Wax synthase" evidence="8">
    <location>
        <begin position="182"/>
        <end position="254"/>
    </location>
</feature>
<name>A0ABP9WU19_9CHLR</name>
<comment type="caution">
    <text evidence="9">The sequence shown here is derived from an EMBL/GenBank/DDBJ whole genome shotgun (WGS) entry which is preliminary data.</text>
</comment>
<evidence type="ECO:0000256" key="4">
    <source>
        <dbReference type="ARBA" id="ARBA00022692"/>
    </source>
</evidence>
<keyword evidence="5 7" id="KW-1133">Transmembrane helix</keyword>
<accession>A0ABP9WU19</accession>
<dbReference type="Pfam" id="PF13813">
    <property type="entry name" value="MBOAT_2"/>
    <property type="match status" value="1"/>
</dbReference>
<keyword evidence="4 7" id="KW-0812">Transmembrane</keyword>
<proteinExistence type="predicted"/>
<evidence type="ECO:0000313" key="10">
    <source>
        <dbReference type="Proteomes" id="UP001428290"/>
    </source>
</evidence>
<dbReference type="Proteomes" id="UP001428290">
    <property type="component" value="Unassembled WGS sequence"/>
</dbReference>
<dbReference type="InterPro" id="IPR044851">
    <property type="entry name" value="Wax_synthase"/>
</dbReference>
<comment type="subcellular location">
    <subcellularLocation>
        <location evidence="1">Membrane</location>
        <topology evidence="1">Multi-pass membrane protein</topology>
    </subcellularLocation>
</comment>
<dbReference type="RefSeq" id="WP_345720332.1">
    <property type="nucleotide sequence ID" value="NZ_BAABRU010000002.1"/>
</dbReference>
<evidence type="ECO:0000256" key="3">
    <source>
        <dbReference type="ARBA" id="ARBA00022679"/>
    </source>
</evidence>
<protein>
    <recommendedName>
        <fullName evidence="8">Wax synthase domain-containing protein</fullName>
    </recommendedName>
</protein>
<dbReference type="EMBL" id="BAABRU010000002">
    <property type="protein sequence ID" value="GAA5526687.1"/>
    <property type="molecule type" value="Genomic_DNA"/>
</dbReference>
<feature type="transmembrane region" description="Helical" evidence="7">
    <location>
        <begin position="251"/>
        <end position="267"/>
    </location>
</feature>
<feature type="transmembrane region" description="Helical" evidence="7">
    <location>
        <begin position="118"/>
        <end position="138"/>
    </location>
</feature>
<evidence type="ECO:0000313" key="9">
    <source>
        <dbReference type="EMBL" id="GAA5526687.1"/>
    </source>
</evidence>
<feature type="transmembrane region" description="Helical" evidence="7">
    <location>
        <begin position="288"/>
        <end position="310"/>
    </location>
</feature>
<reference evidence="9 10" key="1">
    <citation type="submission" date="2024-02" db="EMBL/GenBank/DDBJ databases">
        <title>Herpetosiphon gulosus NBRC 112829.</title>
        <authorList>
            <person name="Ichikawa N."/>
            <person name="Katano-Makiyama Y."/>
            <person name="Hidaka K."/>
        </authorList>
    </citation>
    <scope>NUCLEOTIDE SEQUENCE [LARGE SCALE GENOMIC DNA]</scope>
    <source>
        <strain evidence="9 10">NBRC 112829</strain>
    </source>
</reference>
<comment type="pathway">
    <text evidence="2">Secondary metabolite biosynthesis.</text>
</comment>
<organism evidence="9 10">
    <name type="scientific">Herpetosiphon gulosus</name>
    <dbReference type="NCBI Taxonomy" id="1973496"/>
    <lineage>
        <taxon>Bacteria</taxon>
        <taxon>Bacillati</taxon>
        <taxon>Chloroflexota</taxon>
        <taxon>Chloroflexia</taxon>
        <taxon>Herpetosiphonales</taxon>
        <taxon>Herpetosiphonaceae</taxon>
        <taxon>Herpetosiphon</taxon>
    </lineage>
</organism>
<dbReference type="PANTHER" id="PTHR31595">
    <property type="entry name" value="LONG-CHAIN-ALCOHOL O-FATTY-ACYLTRANSFERASE 3-RELATED"/>
    <property type="match status" value="1"/>
</dbReference>
<evidence type="ECO:0000256" key="6">
    <source>
        <dbReference type="ARBA" id="ARBA00023136"/>
    </source>
</evidence>
<feature type="transmembrane region" description="Helical" evidence="7">
    <location>
        <begin position="32"/>
        <end position="48"/>
    </location>
</feature>
<gene>
    <name evidence="9" type="ORF">Hgul01_00464</name>
</gene>
<sequence>MRVLWLISVLCSTGLALLSLPQLLRDAQQRRWAAWFLALFAIGNGLWLSQPWQIWGRIFAVWIPCYLAFKGWRLLYSPHAQTKQLGFWRSLGFILWLGMELEPWELPRQPDLAWRKNLLIGILWLSVGLAIGLLAWWLPAPSSAVWLLWRCWLALVGLVIGLFFGVTRLYLTLWQAFGWQVQHLFLQPIYARSVSEWWGKRWNLAVHTVLSLVFWQPLKPIIGWRWAAAVVFIASGLLHELLLSYPAAGGWGWPLGYFVVQIGATSLERLRSVRAWLRHSDRRQASWTLSWIIIPAPLLFRPELILALFAEHLT</sequence>
<evidence type="ECO:0000259" key="8">
    <source>
        <dbReference type="Pfam" id="PF13813"/>
    </source>
</evidence>
<evidence type="ECO:0000256" key="5">
    <source>
        <dbReference type="ARBA" id="ARBA00022989"/>
    </source>
</evidence>
<evidence type="ECO:0000256" key="7">
    <source>
        <dbReference type="SAM" id="Phobius"/>
    </source>
</evidence>
<keyword evidence="6 7" id="KW-0472">Membrane</keyword>
<feature type="transmembrane region" description="Helical" evidence="7">
    <location>
        <begin position="144"/>
        <end position="166"/>
    </location>
</feature>
<feature type="transmembrane region" description="Helical" evidence="7">
    <location>
        <begin position="226"/>
        <end position="245"/>
    </location>
</feature>